<evidence type="ECO:0000313" key="1">
    <source>
        <dbReference type="EMBL" id="EPT03018.1"/>
    </source>
</evidence>
<dbReference type="GO" id="GO:0001682">
    <property type="term" value="P:tRNA 5'-leader removal"/>
    <property type="evidence" value="ECO:0007669"/>
    <property type="project" value="InterPro"/>
</dbReference>
<gene>
    <name evidence="1" type="ORF">FOMPIDRAFT_1028998</name>
</gene>
<reference evidence="1 2" key="1">
    <citation type="journal article" date="2012" name="Science">
        <title>The Paleozoic origin of enzymatic lignin decomposition reconstructed from 31 fungal genomes.</title>
        <authorList>
            <person name="Floudas D."/>
            <person name="Binder M."/>
            <person name="Riley R."/>
            <person name="Barry K."/>
            <person name="Blanchette R.A."/>
            <person name="Henrissat B."/>
            <person name="Martinez A.T."/>
            <person name="Otillar R."/>
            <person name="Spatafora J.W."/>
            <person name="Yadav J.S."/>
            <person name="Aerts A."/>
            <person name="Benoit I."/>
            <person name="Boyd A."/>
            <person name="Carlson A."/>
            <person name="Copeland A."/>
            <person name="Coutinho P.M."/>
            <person name="de Vries R.P."/>
            <person name="Ferreira P."/>
            <person name="Findley K."/>
            <person name="Foster B."/>
            <person name="Gaskell J."/>
            <person name="Glotzer D."/>
            <person name="Gorecki P."/>
            <person name="Heitman J."/>
            <person name="Hesse C."/>
            <person name="Hori C."/>
            <person name="Igarashi K."/>
            <person name="Jurgens J.A."/>
            <person name="Kallen N."/>
            <person name="Kersten P."/>
            <person name="Kohler A."/>
            <person name="Kuees U."/>
            <person name="Kumar T.K.A."/>
            <person name="Kuo A."/>
            <person name="LaButti K."/>
            <person name="Larrondo L.F."/>
            <person name="Lindquist E."/>
            <person name="Ling A."/>
            <person name="Lombard V."/>
            <person name="Lucas S."/>
            <person name="Lundell T."/>
            <person name="Martin R."/>
            <person name="McLaughlin D.J."/>
            <person name="Morgenstern I."/>
            <person name="Morin E."/>
            <person name="Murat C."/>
            <person name="Nagy L.G."/>
            <person name="Nolan M."/>
            <person name="Ohm R.A."/>
            <person name="Patyshakuliyeva A."/>
            <person name="Rokas A."/>
            <person name="Ruiz-Duenas F.J."/>
            <person name="Sabat G."/>
            <person name="Salamov A."/>
            <person name="Samejima M."/>
            <person name="Schmutz J."/>
            <person name="Slot J.C."/>
            <person name="St John F."/>
            <person name="Stenlid J."/>
            <person name="Sun H."/>
            <person name="Sun S."/>
            <person name="Syed K."/>
            <person name="Tsang A."/>
            <person name="Wiebenga A."/>
            <person name="Young D."/>
            <person name="Pisabarro A."/>
            <person name="Eastwood D.C."/>
            <person name="Martin F."/>
            <person name="Cullen D."/>
            <person name="Grigoriev I.V."/>
            <person name="Hibbett D.S."/>
        </authorList>
    </citation>
    <scope>NUCLEOTIDE SEQUENCE</scope>
    <source>
        <strain evidence="2">FP-58527</strain>
    </source>
</reference>
<dbReference type="PANTHER" id="PTHR15396">
    <property type="entry name" value="RIBONUCLEASE P PROTEIN SUBUNIT P40"/>
    <property type="match status" value="1"/>
</dbReference>
<dbReference type="GO" id="GO:0004526">
    <property type="term" value="F:ribonuclease P activity"/>
    <property type="evidence" value="ECO:0007669"/>
    <property type="project" value="TreeGrafter"/>
</dbReference>
<dbReference type="OrthoDB" id="63112at2759"/>
<dbReference type="GO" id="GO:0000172">
    <property type="term" value="C:ribonuclease MRP complex"/>
    <property type="evidence" value="ECO:0007669"/>
    <property type="project" value="TreeGrafter"/>
</dbReference>
<dbReference type="STRING" id="743788.S8EEP8"/>
<organism evidence="1 2">
    <name type="scientific">Fomitopsis schrenkii</name>
    <name type="common">Brown rot fungus</name>
    <dbReference type="NCBI Taxonomy" id="2126942"/>
    <lineage>
        <taxon>Eukaryota</taxon>
        <taxon>Fungi</taxon>
        <taxon>Dikarya</taxon>
        <taxon>Basidiomycota</taxon>
        <taxon>Agaricomycotina</taxon>
        <taxon>Agaricomycetes</taxon>
        <taxon>Polyporales</taxon>
        <taxon>Fomitopsis</taxon>
    </lineage>
</organism>
<dbReference type="Proteomes" id="UP000015241">
    <property type="component" value="Unassembled WGS sequence"/>
</dbReference>
<dbReference type="GO" id="GO:0030681">
    <property type="term" value="C:multimeric ribonuclease P complex"/>
    <property type="evidence" value="ECO:0007669"/>
    <property type="project" value="TreeGrafter"/>
</dbReference>
<keyword evidence="2" id="KW-1185">Reference proteome</keyword>
<dbReference type="InterPro" id="IPR013893">
    <property type="entry name" value="RNase_P_Rpp40"/>
</dbReference>
<dbReference type="GO" id="GO:0000447">
    <property type="term" value="P:endonucleolytic cleavage in ITS1 to separate SSU-rRNA from 5.8S rRNA and LSU-rRNA from tricistronic rRNA transcript (SSU-rRNA, 5.8S rRNA, LSU-rRNA)"/>
    <property type="evidence" value="ECO:0007669"/>
    <property type="project" value="TreeGrafter"/>
</dbReference>
<dbReference type="PANTHER" id="PTHR15396:SF1">
    <property type="entry name" value="RIBONUCLEASE P PROTEIN SUBUNIT P40"/>
    <property type="match status" value="1"/>
</dbReference>
<dbReference type="HOGENOM" id="CLU_055493_0_0_1"/>
<protein>
    <submittedName>
        <fullName evidence="1">Uncharacterized protein</fullName>
    </submittedName>
</protein>
<name>S8EEP8_FOMSC</name>
<sequence>MVSSGTYPVDLVFSSGTLSSEEVASLTGLYWSCRSTLVKFIDHVKAFVSKYDMKSLDPRGILSIVVDKPTYERLGLVGTRMCWKGCADMYHIPDDPATRKLHRYSSKQESALAAWDAELEPWHIFYYTGPNVKPFEGAVAHEVKPHVSQMPDVWVPEPVLQPYPTSEEDKEDWTEECSELFEWTGMACLGSQRLLANDRCDPYLAAYIPPGTSRVSTVTHVRWRGLLSSEFTQIIVDALMKKLAARAAFAAVTVHGVPTAPVTYISPSSPLSTRMRLPRPESEDTWTLLMSSQGVASEPGFMCRWVLAESIGKWDSRWG</sequence>
<dbReference type="EMBL" id="KE504132">
    <property type="protein sequence ID" value="EPT03018.1"/>
    <property type="molecule type" value="Genomic_DNA"/>
</dbReference>
<proteinExistence type="predicted"/>
<dbReference type="InParanoid" id="S8EEP8"/>
<dbReference type="AlphaFoldDB" id="S8EEP8"/>
<dbReference type="GO" id="GO:0000171">
    <property type="term" value="F:ribonuclease MRP activity"/>
    <property type="evidence" value="ECO:0007669"/>
    <property type="project" value="TreeGrafter"/>
</dbReference>
<evidence type="ECO:0000313" key="2">
    <source>
        <dbReference type="Proteomes" id="UP000015241"/>
    </source>
</evidence>
<accession>S8EEP8</accession>
<dbReference type="eggNOG" id="ENOG502RDJQ">
    <property type="taxonomic scope" value="Eukaryota"/>
</dbReference>
<dbReference type="Pfam" id="PF08584">
    <property type="entry name" value="Ribonuc_P_40"/>
    <property type="match status" value="1"/>
</dbReference>